<name>A0A3N4VAA9_9GAMM</name>
<proteinExistence type="predicted"/>
<dbReference type="Proteomes" id="UP000269708">
    <property type="component" value="Unassembled WGS sequence"/>
</dbReference>
<protein>
    <submittedName>
        <fullName evidence="2">Uncharacterized protein DUF4166</fullName>
    </submittedName>
</protein>
<dbReference type="AlphaFoldDB" id="A0A3N4VAA9"/>
<gene>
    <name evidence="2" type="ORF">EDC50_1317</name>
</gene>
<dbReference type="EMBL" id="RKQN01000002">
    <property type="protein sequence ID" value="RPE79498.1"/>
    <property type="molecule type" value="Genomic_DNA"/>
</dbReference>
<feature type="domain" description="DUF4166" evidence="1">
    <location>
        <begin position="34"/>
        <end position="188"/>
    </location>
</feature>
<dbReference type="Pfam" id="PF13761">
    <property type="entry name" value="DUF4166"/>
    <property type="match status" value="1"/>
</dbReference>
<dbReference type="InterPro" id="IPR025311">
    <property type="entry name" value="DUF4166"/>
</dbReference>
<evidence type="ECO:0000259" key="1">
    <source>
        <dbReference type="Pfam" id="PF13761"/>
    </source>
</evidence>
<sequence>MQDAADLAANARRNATPAAAPLFRRLLGADFERLAPRVRALHARDGGGNHQGAATVECGRHWLARLCARAARLPPAMHGPIAVEIAVDARGERWTRRFGRHAMRSRLWARDGLLCERLGLATFGFRIGVEGGAIAWRVARVRALGVPLPPRWFAGVRAREAERDGRYRFEVEARLPRVGLLVRYRGWLDVD</sequence>
<dbReference type="RefSeq" id="WP_123769696.1">
    <property type="nucleotide sequence ID" value="NZ_RKQN01000002.1"/>
</dbReference>
<reference evidence="2 3" key="1">
    <citation type="submission" date="2018-11" db="EMBL/GenBank/DDBJ databases">
        <title>Genomic Encyclopedia of Type Strains, Phase IV (KMG-IV): sequencing the most valuable type-strain genomes for metagenomic binning, comparative biology and taxonomic classification.</title>
        <authorList>
            <person name="Goeker M."/>
        </authorList>
    </citation>
    <scope>NUCLEOTIDE SEQUENCE [LARGE SCALE GENOMIC DNA]</scope>
    <source>
        <strain evidence="2 3">DSM 25623</strain>
    </source>
</reference>
<evidence type="ECO:0000313" key="2">
    <source>
        <dbReference type="EMBL" id="RPE79498.1"/>
    </source>
</evidence>
<accession>A0A3N4VAA9</accession>
<comment type="caution">
    <text evidence="2">The sequence shown here is derived from an EMBL/GenBank/DDBJ whole genome shotgun (WGS) entry which is preliminary data.</text>
</comment>
<keyword evidence="3" id="KW-1185">Reference proteome</keyword>
<dbReference type="OrthoDB" id="528778at2"/>
<evidence type="ECO:0000313" key="3">
    <source>
        <dbReference type="Proteomes" id="UP000269708"/>
    </source>
</evidence>
<organism evidence="2 3">
    <name type="scientific">Vulcaniibacterium tengchongense</name>
    <dbReference type="NCBI Taxonomy" id="1273429"/>
    <lineage>
        <taxon>Bacteria</taxon>
        <taxon>Pseudomonadati</taxon>
        <taxon>Pseudomonadota</taxon>
        <taxon>Gammaproteobacteria</taxon>
        <taxon>Lysobacterales</taxon>
        <taxon>Lysobacteraceae</taxon>
        <taxon>Vulcaniibacterium</taxon>
    </lineage>
</organism>